<comment type="caution">
    <text evidence="1">The sequence shown here is derived from an EMBL/GenBank/DDBJ whole genome shotgun (WGS) entry which is preliminary data.</text>
</comment>
<accession>A0AA41VDF9</accession>
<protein>
    <submittedName>
        <fullName evidence="1">Uncharacterized protein</fullName>
    </submittedName>
</protein>
<name>A0AA41VDF9_PAPNU</name>
<reference evidence="1" key="1">
    <citation type="submission" date="2022-03" db="EMBL/GenBank/DDBJ databases">
        <title>A functionally conserved STORR gene fusion in Papaver species that diverged 16.8 million years ago.</title>
        <authorList>
            <person name="Catania T."/>
        </authorList>
    </citation>
    <scope>NUCLEOTIDE SEQUENCE</scope>
    <source>
        <strain evidence="1">S-191538</strain>
    </source>
</reference>
<proteinExistence type="predicted"/>
<evidence type="ECO:0000313" key="2">
    <source>
        <dbReference type="Proteomes" id="UP001177140"/>
    </source>
</evidence>
<organism evidence="1 2">
    <name type="scientific">Papaver nudicaule</name>
    <name type="common">Iceland poppy</name>
    <dbReference type="NCBI Taxonomy" id="74823"/>
    <lineage>
        <taxon>Eukaryota</taxon>
        <taxon>Viridiplantae</taxon>
        <taxon>Streptophyta</taxon>
        <taxon>Embryophyta</taxon>
        <taxon>Tracheophyta</taxon>
        <taxon>Spermatophyta</taxon>
        <taxon>Magnoliopsida</taxon>
        <taxon>Ranunculales</taxon>
        <taxon>Papaveraceae</taxon>
        <taxon>Papaveroideae</taxon>
        <taxon>Papaver</taxon>
    </lineage>
</organism>
<evidence type="ECO:0000313" key="1">
    <source>
        <dbReference type="EMBL" id="MCL7039198.1"/>
    </source>
</evidence>
<gene>
    <name evidence="1" type="ORF">MKW94_019546</name>
</gene>
<dbReference type="EMBL" id="JAJJMA010198685">
    <property type="protein sequence ID" value="MCL7039198.1"/>
    <property type="molecule type" value="Genomic_DNA"/>
</dbReference>
<sequence>GYDNCFQLQVLGGCLCCVHEKQGECLDIWFLRKTGESSSFDVNEQDDYDLLTWIMEFSIPTERDAEPCALTSSGEVLMRYKRSLFCYYPQTATLEKVMDNDLCYVYPHVNSFVSLKALGETGCKVRKRYDINPAPKEIFIVNHRRRMIDA</sequence>
<dbReference type="AlphaFoldDB" id="A0AA41VDF9"/>
<dbReference type="Proteomes" id="UP001177140">
    <property type="component" value="Unassembled WGS sequence"/>
</dbReference>
<keyword evidence="2" id="KW-1185">Reference proteome</keyword>
<feature type="non-terminal residue" evidence="1">
    <location>
        <position position="1"/>
    </location>
</feature>